<dbReference type="AlphaFoldDB" id="A0A7T5EKR1"/>
<protein>
    <submittedName>
        <fullName evidence="3">SH3 domain-containing protein</fullName>
    </submittedName>
</protein>
<evidence type="ECO:0000313" key="6">
    <source>
        <dbReference type="Proteomes" id="UP000677234"/>
    </source>
</evidence>
<dbReference type="Pfam" id="PF08239">
    <property type="entry name" value="SH3_3"/>
    <property type="match status" value="1"/>
</dbReference>
<evidence type="ECO:0000313" key="4">
    <source>
        <dbReference type="EMBL" id="QUO41434.1"/>
    </source>
</evidence>
<feature type="compositionally biased region" description="Basic and acidic residues" evidence="1">
    <location>
        <begin position="536"/>
        <end position="552"/>
    </location>
</feature>
<sequence length="613" mass="68023">MIVSSYRKSLWVLRVLSLVFAIAMAAVFWKLGQTVHKISLYDRALAYYRDDNLLLAEETFSRAEAISAIRYGDEAWSRSMSALTAIRAELESLAAQAEAASREQDHARMLAVYERYRTLAGNYASPGGLDASFFRQTAQRLALGKQVDDYFQRAKDGARRTLETNLAQKSFHDDSFVATLVLIPDEYYGGAENKQRELSRLLRAYDREKFRASTGTGTFSEVVARTADSLRAYKRLNIEAEWLTSLLESYAEKEIRTAVRQDDLAVFIALAKAYRQIEDVLPPESEALDEIESHLQARLRQAERYIAAGQYEKAIELYRQIGPLQNTSALIAEAESRWSEDDPARLLAEKHPDNTYRFVLTGEQLWGTQAYAIGLTQGDQPELHLAGKMADGTVVYLERAVSSGRKPLRLTLSDIRGIKKAPLILLEAEGTERTHLYSGFIPDMERSSLVKGFEIEAEGFQAENPEEIILTHPTGDGENEVASFRLEEKGLVYTGKIEDYLPEGADEADTPPVEEGMETPGGAPPDIAPPTATERTGQDQHREPGTGTHQEESGAPPDIAGAAAPITLYAGPGEQYGQIGDLPAKAAVEVLAEADGWYQISYQGKKGWINRMP</sequence>
<organism evidence="3 5">
    <name type="scientific">Brevibacillus composti</name>
    <dbReference type="NCBI Taxonomy" id="2796470"/>
    <lineage>
        <taxon>Bacteria</taxon>
        <taxon>Bacillati</taxon>
        <taxon>Bacillota</taxon>
        <taxon>Bacilli</taxon>
        <taxon>Bacillales</taxon>
        <taxon>Paenibacillaceae</taxon>
        <taxon>Brevibacillus</taxon>
    </lineage>
</organism>
<evidence type="ECO:0000313" key="5">
    <source>
        <dbReference type="Proteomes" id="UP000595847"/>
    </source>
</evidence>
<proteinExistence type="predicted"/>
<dbReference type="RefSeq" id="WP_198827933.1">
    <property type="nucleotide sequence ID" value="NZ_CP066308.1"/>
</dbReference>
<dbReference type="Proteomes" id="UP000595847">
    <property type="component" value="Chromosome"/>
</dbReference>
<evidence type="ECO:0000259" key="2">
    <source>
        <dbReference type="Pfam" id="PF08239"/>
    </source>
</evidence>
<dbReference type="InterPro" id="IPR003646">
    <property type="entry name" value="SH3-like_bac-type"/>
</dbReference>
<dbReference type="EMBL" id="CP073708">
    <property type="protein sequence ID" value="QUO41434.1"/>
    <property type="molecule type" value="Genomic_DNA"/>
</dbReference>
<evidence type="ECO:0000256" key="1">
    <source>
        <dbReference type="SAM" id="MobiDB-lite"/>
    </source>
</evidence>
<dbReference type="Proteomes" id="UP000677234">
    <property type="component" value="Chromosome"/>
</dbReference>
<accession>A0A7T5EKR1</accession>
<reference evidence="4" key="2">
    <citation type="submission" date="2021-04" db="EMBL/GenBank/DDBJ databases">
        <title>Brevibacillus composti FJAT-54423, complete genome.</title>
        <authorList>
            <person name="Tang R."/>
        </authorList>
    </citation>
    <scope>NUCLEOTIDE SEQUENCE</scope>
    <source>
        <strain evidence="4">FJAT-54424</strain>
    </source>
</reference>
<evidence type="ECO:0000313" key="3">
    <source>
        <dbReference type="EMBL" id="QQE74352.1"/>
    </source>
</evidence>
<gene>
    <name evidence="3" type="ORF">JD108_21450</name>
    <name evidence="4" type="ORF">KDJ56_21385</name>
</gene>
<feature type="region of interest" description="Disordered" evidence="1">
    <location>
        <begin position="502"/>
        <end position="560"/>
    </location>
</feature>
<keyword evidence="6" id="KW-1185">Reference proteome</keyword>
<feature type="domain" description="SH3b" evidence="2">
    <location>
        <begin position="568"/>
        <end position="610"/>
    </location>
</feature>
<name>A0A7T5EKR1_9BACL</name>
<dbReference type="Gene3D" id="2.30.30.40">
    <property type="entry name" value="SH3 Domains"/>
    <property type="match status" value="1"/>
</dbReference>
<dbReference type="KEGG" id="bcop:JD108_21450"/>
<reference evidence="3 5" key="1">
    <citation type="submission" date="2020-12" db="EMBL/GenBank/DDBJ databases">
        <title>strain FJAT-54423T represents a novel species of the genus Brevibacillus.</title>
        <authorList>
            <person name="Tang R."/>
        </authorList>
    </citation>
    <scope>NUCLEOTIDE SEQUENCE [LARGE SCALE GENOMIC DNA]</scope>
    <source>
        <strain evidence="3 5">FJAT-54423</strain>
    </source>
</reference>
<dbReference type="EMBL" id="CP066308">
    <property type="protein sequence ID" value="QQE74352.1"/>
    <property type="molecule type" value="Genomic_DNA"/>
</dbReference>